<dbReference type="PIRSF" id="PIRSF002741">
    <property type="entry name" value="MppA"/>
    <property type="match status" value="1"/>
</dbReference>
<evidence type="ECO:0000259" key="5">
    <source>
        <dbReference type="Pfam" id="PF00496"/>
    </source>
</evidence>
<dbReference type="PROSITE" id="PS51318">
    <property type="entry name" value="TAT"/>
    <property type="match status" value="1"/>
</dbReference>
<gene>
    <name evidence="6" type="primary">hbpA_4</name>
    <name evidence="6" type="ORF">BTM25_50020</name>
</gene>
<reference evidence="6 7" key="1">
    <citation type="journal article" date="2017" name="Chemistry">
        <title>Isolation, Biosynthesis and Chemical Modifications of Rubterolones A-F: Rare Tropolone Alkaloids from Actinomadura sp. 5-2.</title>
        <authorList>
            <person name="Guo H."/>
            <person name="Benndorf R."/>
            <person name="Leichnitz D."/>
            <person name="Klassen J.L."/>
            <person name="Vollmers J."/>
            <person name="Gorls H."/>
            <person name="Steinacker M."/>
            <person name="Weigel C."/>
            <person name="Dahse H.M."/>
            <person name="Kaster A.K."/>
            <person name="de Beer Z.W."/>
            <person name="Poulsen M."/>
            <person name="Beemelmanns C."/>
        </authorList>
    </citation>
    <scope>NUCLEOTIDE SEQUENCE [LARGE SCALE GENOMIC DNA]</scope>
    <source>
        <strain evidence="6 7">5-2</strain>
    </source>
</reference>
<dbReference type="PROSITE" id="PS51257">
    <property type="entry name" value="PROKAR_LIPOPROTEIN"/>
    <property type="match status" value="1"/>
</dbReference>
<dbReference type="GO" id="GO:0015833">
    <property type="term" value="P:peptide transport"/>
    <property type="evidence" value="ECO:0007669"/>
    <property type="project" value="TreeGrafter"/>
</dbReference>
<evidence type="ECO:0000256" key="3">
    <source>
        <dbReference type="ARBA" id="ARBA00022729"/>
    </source>
</evidence>
<dbReference type="InterPro" id="IPR000914">
    <property type="entry name" value="SBP_5_dom"/>
</dbReference>
<name>A0A2P4UCN1_9ACTN</name>
<dbReference type="GO" id="GO:0043190">
    <property type="term" value="C:ATP-binding cassette (ABC) transporter complex"/>
    <property type="evidence" value="ECO:0007669"/>
    <property type="project" value="InterPro"/>
</dbReference>
<keyword evidence="2" id="KW-0813">Transport</keyword>
<dbReference type="InterPro" id="IPR030678">
    <property type="entry name" value="Peptide/Ni-bd"/>
</dbReference>
<feature type="chain" id="PRO_5039450620" evidence="4">
    <location>
        <begin position="25"/>
        <end position="520"/>
    </location>
</feature>
<dbReference type="Pfam" id="PF00496">
    <property type="entry name" value="SBP_bac_5"/>
    <property type="match status" value="1"/>
</dbReference>
<dbReference type="Gene3D" id="3.40.190.10">
    <property type="entry name" value="Periplasmic binding protein-like II"/>
    <property type="match status" value="1"/>
</dbReference>
<evidence type="ECO:0000313" key="7">
    <source>
        <dbReference type="Proteomes" id="UP000242367"/>
    </source>
</evidence>
<comment type="similarity">
    <text evidence="1">Belongs to the bacterial solute-binding protein 5 family.</text>
</comment>
<proteinExistence type="inferred from homology"/>
<accession>A0A2P4UCN1</accession>
<dbReference type="PANTHER" id="PTHR30290">
    <property type="entry name" value="PERIPLASMIC BINDING COMPONENT OF ABC TRANSPORTER"/>
    <property type="match status" value="1"/>
</dbReference>
<protein>
    <submittedName>
        <fullName evidence="6">Heme-binding protein A</fullName>
    </submittedName>
</protein>
<dbReference type="GO" id="GO:0042597">
    <property type="term" value="C:periplasmic space"/>
    <property type="evidence" value="ECO:0007669"/>
    <property type="project" value="UniProtKB-ARBA"/>
</dbReference>
<organism evidence="6 7">
    <name type="scientific">Actinomadura rubteroloni</name>
    <dbReference type="NCBI Taxonomy" id="1926885"/>
    <lineage>
        <taxon>Bacteria</taxon>
        <taxon>Bacillati</taxon>
        <taxon>Actinomycetota</taxon>
        <taxon>Actinomycetes</taxon>
        <taxon>Streptosporangiales</taxon>
        <taxon>Thermomonosporaceae</taxon>
        <taxon>Actinomadura</taxon>
    </lineage>
</organism>
<dbReference type="InterPro" id="IPR039424">
    <property type="entry name" value="SBP_5"/>
</dbReference>
<evidence type="ECO:0000256" key="4">
    <source>
        <dbReference type="SAM" id="SignalP"/>
    </source>
</evidence>
<feature type="domain" description="Solute-binding protein family 5" evidence="5">
    <location>
        <begin position="86"/>
        <end position="427"/>
    </location>
</feature>
<dbReference type="SUPFAM" id="SSF53850">
    <property type="entry name" value="Periplasmic binding protein-like II"/>
    <property type="match status" value="1"/>
</dbReference>
<dbReference type="GO" id="GO:1904680">
    <property type="term" value="F:peptide transmembrane transporter activity"/>
    <property type="evidence" value="ECO:0007669"/>
    <property type="project" value="TreeGrafter"/>
</dbReference>
<dbReference type="RefSeq" id="WP_103565483.1">
    <property type="nucleotide sequence ID" value="NZ_MTBP01000004.1"/>
</dbReference>
<dbReference type="Proteomes" id="UP000242367">
    <property type="component" value="Unassembled WGS sequence"/>
</dbReference>
<evidence type="ECO:0000313" key="6">
    <source>
        <dbReference type="EMBL" id="POM22797.1"/>
    </source>
</evidence>
<dbReference type="Gene3D" id="3.10.105.10">
    <property type="entry name" value="Dipeptide-binding Protein, Domain 3"/>
    <property type="match status" value="1"/>
</dbReference>
<feature type="signal peptide" evidence="4">
    <location>
        <begin position="1"/>
        <end position="24"/>
    </location>
</feature>
<dbReference type="PANTHER" id="PTHR30290:SF9">
    <property type="entry name" value="OLIGOPEPTIDE-BINDING PROTEIN APPA"/>
    <property type="match status" value="1"/>
</dbReference>
<comment type="caution">
    <text evidence="6">The sequence shown here is derived from an EMBL/GenBank/DDBJ whole genome shotgun (WGS) entry which is preliminary data.</text>
</comment>
<dbReference type="CDD" id="cd00995">
    <property type="entry name" value="PBP2_NikA_DppA_OppA_like"/>
    <property type="match status" value="1"/>
</dbReference>
<keyword evidence="7" id="KW-1185">Reference proteome</keyword>
<keyword evidence="3 4" id="KW-0732">Signal</keyword>
<sequence precursor="true">MNPALSRRALLTGAAGGAALLALAGCTSAVGAQNSGTAKKGGTFLGGISTDLVPANFFTNSNAGVTTIIGLVYESLIHYPVDRLRPEPRLAKDWTISPDGRTVTLHLRDDVTFHTGRPFTSADVAFSLRTYADPKWNGQLKSTAQAITSIDARDPHTAVLHLAHPLGNILDLLEIVPIVDEKTFAGVGDGSRYVGTGPFVFEKWSPNSRLKFAKNPKYWVPGRPYLDAVDIAVITDTTSLTSQLRSGQIDYAYGSSFLDIERLEKSGKFDTIQLRGAETQVYVGTNVTAEGLADVRVRQAIAHALDRDRVIAEVFRGSGYTANLPWPKTSPAYDAQLNASYGRDVAKAKSLLAAYGKPVPTLKYSYIAKDPLLAATAQIVQANLKEIGITVALDPLDPPTFVAQLIGGKFPGLWTAYHSWAQYTPSTLTVSAYPFNALKNSSHYTSAAYTRDADAAWRQVAGDSVEARKAYTALSRDLLDGLFLIEIGVIEGRWAVSDRVRNVAYTKRSELVLTDAQLTA</sequence>
<dbReference type="AlphaFoldDB" id="A0A2P4UCN1"/>
<dbReference type="InterPro" id="IPR006311">
    <property type="entry name" value="TAT_signal"/>
</dbReference>
<dbReference type="EMBL" id="MTBP01000004">
    <property type="protein sequence ID" value="POM22797.1"/>
    <property type="molecule type" value="Genomic_DNA"/>
</dbReference>
<evidence type="ECO:0000256" key="2">
    <source>
        <dbReference type="ARBA" id="ARBA00022448"/>
    </source>
</evidence>
<evidence type="ECO:0000256" key="1">
    <source>
        <dbReference type="ARBA" id="ARBA00005695"/>
    </source>
</evidence>